<keyword evidence="2" id="KW-1185">Reference proteome</keyword>
<proteinExistence type="predicted"/>
<evidence type="ECO:0000313" key="1">
    <source>
        <dbReference type="EMBL" id="GGM82253.1"/>
    </source>
</evidence>
<name>A0ABQ2HJT5_9PSEU</name>
<dbReference type="EMBL" id="BMNC01000002">
    <property type="protein sequence ID" value="GGM82253.1"/>
    <property type="molecule type" value="Genomic_DNA"/>
</dbReference>
<dbReference type="Proteomes" id="UP000597656">
    <property type="component" value="Unassembled WGS sequence"/>
</dbReference>
<sequence>MPPRRPAQVDRVSAATSRAIAEFEGTHFHPGAVASSLPVPEHAHIRELLIVQ</sequence>
<reference evidence="2" key="1">
    <citation type="journal article" date="2019" name="Int. J. Syst. Evol. Microbiol.">
        <title>The Global Catalogue of Microorganisms (GCM) 10K type strain sequencing project: providing services to taxonomists for standard genome sequencing and annotation.</title>
        <authorList>
            <consortium name="The Broad Institute Genomics Platform"/>
            <consortium name="The Broad Institute Genome Sequencing Center for Infectious Disease"/>
            <person name="Wu L."/>
            <person name="Ma J."/>
        </authorList>
    </citation>
    <scope>NUCLEOTIDE SEQUENCE [LARGE SCALE GENOMIC DNA]</scope>
    <source>
        <strain evidence="2">CGMCC 4.7319</strain>
    </source>
</reference>
<evidence type="ECO:0000313" key="2">
    <source>
        <dbReference type="Proteomes" id="UP000597656"/>
    </source>
</evidence>
<accession>A0ABQ2HJT5</accession>
<organism evidence="1 2">
    <name type="scientific">Lentzea pudingi</name>
    <dbReference type="NCBI Taxonomy" id="1789439"/>
    <lineage>
        <taxon>Bacteria</taxon>
        <taxon>Bacillati</taxon>
        <taxon>Actinomycetota</taxon>
        <taxon>Actinomycetes</taxon>
        <taxon>Pseudonocardiales</taxon>
        <taxon>Pseudonocardiaceae</taxon>
        <taxon>Lentzea</taxon>
    </lineage>
</organism>
<comment type="caution">
    <text evidence="1">The sequence shown here is derived from an EMBL/GenBank/DDBJ whole genome shotgun (WGS) entry which is preliminary data.</text>
</comment>
<gene>
    <name evidence="1" type="ORF">GCM10011609_17760</name>
</gene>
<dbReference type="RefSeq" id="WP_189154109.1">
    <property type="nucleotide sequence ID" value="NZ_BMNC01000002.1"/>
</dbReference>
<protein>
    <submittedName>
        <fullName evidence="1">Uncharacterized protein</fullName>
    </submittedName>
</protein>